<protein>
    <submittedName>
        <fullName evidence="2">Uncharacterized protein</fullName>
    </submittedName>
</protein>
<feature type="compositionally biased region" description="Polar residues" evidence="1">
    <location>
        <begin position="78"/>
        <end position="93"/>
    </location>
</feature>
<organism evidence="2 3">
    <name type="scientific">Elysia crispata</name>
    <name type="common">lettuce slug</name>
    <dbReference type="NCBI Taxonomy" id="231223"/>
    <lineage>
        <taxon>Eukaryota</taxon>
        <taxon>Metazoa</taxon>
        <taxon>Spiralia</taxon>
        <taxon>Lophotrochozoa</taxon>
        <taxon>Mollusca</taxon>
        <taxon>Gastropoda</taxon>
        <taxon>Heterobranchia</taxon>
        <taxon>Euthyneura</taxon>
        <taxon>Panpulmonata</taxon>
        <taxon>Sacoglossa</taxon>
        <taxon>Placobranchoidea</taxon>
        <taxon>Plakobranchidae</taxon>
        <taxon>Elysia</taxon>
    </lineage>
</organism>
<keyword evidence="3" id="KW-1185">Reference proteome</keyword>
<dbReference type="AlphaFoldDB" id="A0AAE0YSX2"/>
<proteinExistence type="predicted"/>
<reference evidence="2" key="1">
    <citation type="journal article" date="2023" name="G3 (Bethesda)">
        <title>A reference genome for the long-term kleptoplast-retaining sea slug Elysia crispata morphotype clarki.</title>
        <authorList>
            <person name="Eastman K.E."/>
            <person name="Pendleton A.L."/>
            <person name="Shaikh M.A."/>
            <person name="Suttiyut T."/>
            <person name="Ogas R."/>
            <person name="Tomko P."/>
            <person name="Gavelis G."/>
            <person name="Widhalm J.R."/>
            <person name="Wisecaver J.H."/>
        </authorList>
    </citation>
    <scope>NUCLEOTIDE SEQUENCE</scope>
    <source>
        <strain evidence="2">ECLA1</strain>
    </source>
</reference>
<accession>A0AAE0YSX2</accession>
<gene>
    <name evidence="2" type="ORF">RRG08_049961</name>
</gene>
<comment type="caution">
    <text evidence="2">The sequence shown here is derived from an EMBL/GenBank/DDBJ whole genome shotgun (WGS) entry which is preliminary data.</text>
</comment>
<evidence type="ECO:0000313" key="2">
    <source>
        <dbReference type="EMBL" id="KAK3756483.1"/>
    </source>
</evidence>
<dbReference type="EMBL" id="JAWDGP010005507">
    <property type="protein sequence ID" value="KAK3756483.1"/>
    <property type="molecule type" value="Genomic_DNA"/>
</dbReference>
<evidence type="ECO:0000313" key="3">
    <source>
        <dbReference type="Proteomes" id="UP001283361"/>
    </source>
</evidence>
<dbReference type="Proteomes" id="UP001283361">
    <property type="component" value="Unassembled WGS sequence"/>
</dbReference>
<sequence>MSSRSYKLPNIGGPCWGYDIPQVHLVIRSADLTPNLEAGRLAEDHSKLDYPCATPSLLPKFVQTKFSRQCSTRRDQQEGSCQRPMSTENNQSLVGREVSSPHILLLG</sequence>
<evidence type="ECO:0000256" key="1">
    <source>
        <dbReference type="SAM" id="MobiDB-lite"/>
    </source>
</evidence>
<feature type="region of interest" description="Disordered" evidence="1">
    <location>
        <begin position="73"/>
        <end position="107"/>
    </location>
</feature>
<name>A0AAE0YSX2_9GAST</name>